<evidence type="ECO:0000259" key="5">
    <source>
        <dbReference type="PROSITE" id="PS01360"/>
    </source>
</evidence>
<keyword evidence="7" id="KW-1185">Reference proteome</keyword>
<feature type="compositionally biased region" description="Polar residues" evidence="4">
    <location>
        <begin position="206"/>
        <end position="215"/>
    </location>
</feature>
<protein>
    <submittedName>
        <fullName evidence="6">Zinc finger MYND domain-containing 15-like</fullName>
    </submittedName>
</protein>
<sequence length="329" mass="33439">MAPPARECQLCGKPAPLACPGCGAVFYCNEAHRRRHAAQLGHDADECGRWAAAAAPERRQAPCLLSSMPPTAMPPTSWAAYYRLRGLPPDSPAALLLDATLTLYSAVLRVHRQLAALQQASGDASQQQACGIVVSPSNPGGSSGGSSGSVAPKLARQRGTPHAVVAPNAGLAAYMSWLPTLQLLLEQLQSPGGGGSSSSPSAADCGQNTRESSNLRAGANAGQAVGVAGPLVCCFTDYNSEAVHRSRQLLDYLLASQAATSSGSGGAGSRGVGPDGRSAQPGSGCAAGGLVVQEGLNPFRKPAAVLATDNALPAASNGFALWLERPVVR</sequence>
<dbReference type="PANTHER" id="PTHR47570:SF1">
    <property type="entry name" value="ZINC ION BINDING PROTEIN"/>
    <property type="match status" value="1"/>
</dbReference>
<keyword evidence="3" id="KW-0862">Zinc</keyword>
<keyword evidence="1" id="KW-0479">Metal-binding</keyword>
<evidence type="ECO:0000313" key="7">
    <source>
        <dbReference type="Proteomes" id="UP000239899"/>
    </source>
</evidence>
<evidence type="ECO:0000256" key="1">
    <source>
        <dbReference type="ARBA" id="ARBA00022723"/>
    </source>
</evidence>
<dbReference type="Pfam" id="PF01753">
    <property type="entry name" value="zf-MYND"/>
    <property type="match status" value="1"/>
</dbReference>
<dbReference type="InterPro" id="IPR002893">
    <property type="entry name" value="Znf_MYND"/>
</dbReference>
<feature type="region of interest" description="Disordered" evidence="4">
    <location>
        <begin position="133"/>
        <end position="155"/>
    </location>
</feature>
<gene>
    <name evidence="6" type="ORF">C2E21_5563</name>
</gene>
<dbReference type="AlphaFoldDB" id="A0A2P6TNN7"/>
<dbReference type="GO" id="GO:0008270">
    <property type="term" value="F:zinc ion binding"/>
    <property type="evidence" value="ECO:0007669"/>
    <property type="project" value="UniProtKB-KW"/>
</dbReference>
<dbReference type="Gene3D" id="6.10.140.2220">
    <property type="match status" value="1"/>
</dbReference>
<feature type="compositionally biased region" description="Gly residues" evidence="4">
    <location>
        <begin position="263"/>
        <end position="274"/>
    </location>
</feature>
<dbReference type="Proteomes" id="UP000239899">
    <property type="component" value="Unassembled WGS sequence"/>
</dbReference>
<feature type="region of interest" description="Disordered" evidence="4">
    <location>
        <begin position="189"/>
        <end position="216"/>
    </location>
</feature>
<dbReference type="PANTHER" id="PTHR47570">
    <property type="entry name" value="ZINC ION BINDING PROTEIN"/>
    <property type="match status" value="1"/>
</dbReference>
<dbReference type="PROSITE" id="PS01360">
    <property type="entry name" value="ZF_MYND_1"/>
    <property type="match status" value="1"/>
</dbReference>
<organism evidence="6 7">
    <name type="scientific">Chlorella sorokiniana</name>
    <name type="common">Freshwater green alga</name>
    <dbReference type="NCBI Taxonomy" id="3076"/>
    <lineage>
        <taxon>Eukaryota</taxon>
        <taxon>Viridiplantae</taxon>
        <taxon>Chlorophyta</taxon>
        <taxon>core chlorophytes</taxon>
        <taxon>Trebouxiophyceae</taxon>
        <taxon>Chlorellales</taxon>
        <taxon>Chlorellaceae</taxon>
        <taxon>Chlorella clade</taxon>
        <taxon>Chlorella</taxon>
    </lineage>
</organism>
<proteinExistence type="predicted"/>
<comment type="caution">
    <text evidence="6">The sequence shown here is derived from an EMBL/GenBank/DDBJ whole genome shotgun (WGS) entry which is preliminary data.</text>
</comment>
<feature type="domain" description="MYND-type" evidence="5">
    <location>
        <begin position="8"/>
        <end position="47"/>
    </location>
</feature>
<dbReference type="SUPFAM" id="SSF144232">
    <property type="entry name" value="HIT/MYND zinc finger-like"/>
    <property type="match status" value="1"/>
</dbReference>
<accession>A0A2P6TNN7</accession>
<feature type="region of interest" description="Disordered" evidence="4">
    <location>
        <begin position="261"/>
        <end position="284"/>
    </location>
</feature>
<keyword evidence="2" id="KW-0863">Zinc-finger</keyword>
<dbReference type="OrthoDB" id="568441at2759"/>
<evidence type="ECO:0000256" key="2">
    <source>
        <dbReference type="ARBA" id="ARBA00022771"/>
    </source>
</evidence>
<evidence type="ECO:0000256" key="3">
    <source>
        <dbReference type="ARBA" id="ARBA00022833"/>
    </source>
</evidence>
<dbReference type="EMBL" id="LHPG02000010">
    <property type="protein sequence ID" value="PRW50948.1"/>
    <property type="molecule type" value="Genomic_DNA"/>
</dbReference>
<reference evidence="6 7" key="1">
    <citation type="journal article" date="2018" name="Plant J.">
        <title>Genome sequences of Chlorella sorokiniana UTEX 1602 and Micractinium conductrix SAG 241.80: implications to maltose excretion by a green alga.</title>
        <authorList>
            <person name="Arriola M.B."/>
            <person name="Velmurugan N."/>
            <person name="Zhang Y."/>
            <person name="Plunkett M.H."/>
            <person name="Hondzo H."/>
            <person name="Barney B.M."/>
        </authorList>
    </citation>
    <scope>NUCLEOTIDE SEQUENCE [LARGE SCALE GENOMIC DNA]</scope>
    <source>
        <strain evidence="7">UTEX 1602</strain>
    </source>
</reference>
<evidence type="ECO:0000256" key="4">
    <source>
        <dbReference type="SAM" id="MobiDB-lite"/>
    </source>
</evidence>
<name>A0A2P6TNN7_CHLSO</name>
<evidence type="ECO:0000313" key="6">
    <source>
        <dbReference type="EMBL" id="PRW50948.1"/>
    </source>
</evidence>